<proteinExistence type="predicted"/>
<keyword evidence="2" id="KW-0378">Hydrolase</keyword>
<dbReference type="InterPro" id="IPR049730">
    <property type="entry name" value="SNF2/RAD54-like_C"/>
</dbReference>
<name>A0A9N9P9A4_9GLOM</name>
<reference evidence="5" key="1">
    <citation type="submission" date="2021-06" db="EMBL/GenBank/DDBJ databases">
        <authorList>
            <person name="Kallberg Y."/>
            <person name="Tangrot J."/>
            <person name="Rosling A."/>
        </authorList>
    </citation>
    <scope>NUCLEOTIDE SEQUENCE</scope>
    <source>
        <strain evidence="5">FL966</strain>
    </source>
</reference>
<dbReference type="EMBL" id="CAJVQA010045784">
    <property type="protein sequence ID" value="CAG8817681.1"/>
    <property type="molecule type" value="Genomic_DNA"/>
</dbReference>
<dbReference type="InterPro" id="IPR027417">
    <property type="entry name" value="P-loop_NTPase"/>
</dbReference>
<accession>A0A9N9P9A4</accession>
<dbReference type="GO" id="GO:0003677">
    <property type="term" value="F:DNA binding"/>
    <property type="evidence" value="ECO:0007669"/>
    <property type="project" value="InterPro"/>
</dbReference>
<keyword evidence="6" id="KW-1185">Reference proteome</keyword>
<feature type="non-terminal residue" evidence="5">
    <location>
        <position position="491"/>
    </location>
</feature>
<dbReference type="GO" id="GO:0016887">
    <property type="term" value="F:ATP hydrolysis activity"/>
    <property type="evidence" value="ECO:0007669"/>
    <property type="project" value="InterPro"/>
</dbReference>
<dbReference type="InterPro" id="IPR000330">
    <property type="entry name" value="SNF2_N"/>
</dbReference>
<evidence type="ECO:0000259" key="4">
    <source>
        <dbReference type="PROSITE" id="PS51192"/>
    </source>
</evidence>
<evidence type="ECO:0000256" key="2">
    <source>
        <dbReference type="ARBA" id="ARBA00022801"/>
    </source>
</evidence>
<dbReference type="SMART" id="SM00490">
    <property type="entry name" value="HELICc"/>
    <property type="match status" value="1"/>
</dbReference>
<dbReference type="AlphaFoldDB" id="A0A9N9P9A4"/>
<feature type="domain" description="Helicase ATP-binding" evidence="4">
    <location>
        <begin position="1"/>
        <end position="112"/>
    </location>
</feature>
<sequence>HWYHEILNYTDTLKPLLYSGNPKDRDRLRPKIPNYDVVIMSYDIVRNDIDDLASIHWNYCILDEGHVIKNGKTKITKAVKSVKANHRLILSGTPIQNNVLELWSLFDFLMPGFLGTEKQFNERFGKPILASRDSKSSSKEQEAGALALEALHKQVLPFLLRRLKEDVLSDLPPKIIQDYYCELSDLQKQLYEQFAKSQAKSKVEIELETEIAEDEGEKKKTHTHIFQALQYLRKLCNHPLLVVNNKHPQYRTVMDRLKSTKTSLHDLENAPKLLALKQLLHDCGIGTSQDSEDSLGAGAVSQHRALIFCQLKTMLDIIEKDLLETYMPSVTYLRLDGSVDANKRHGIVQQFNKDPSIDVLLLTTHIVIFVEHDWNPMKDLQAMDRAHRIGQKKTVNVYRLITKGTLEEKIMGLQKFKLNIANSIVNQQNSGLQSMDTDQILDLFNVTSDSSKGAQRKSAMITGDGSGFGKGKKISPKNLVDGLENLWEALM</sequence>
<dbReference type="GO" id="GO:0017025">
    <property type="term" value="F:TBP-class protein binding"/>
    <property type="evidence" value="ECO:0007669"/>
    <property type="project" value="InterPro"/>
</dbReference>
<dbReference type="FunFam" id="3.40.50.300:FF:000428">
    <property type="entry name" value="TATA-binding protein-associated factor 172"/>
    <property type="match status" value="1"/>
</dbReference>
<gene>
    <name evidence="5" type="ORF">CPELLU_LOCUS19364</name>
</gene>
<dbReference type="GO" id="GO:0005524">
    <property type="term" value="F:ATP binding"/>
    <property type="evidence" value="ECO:0007669"/>
    <property type="project" value="InterPro"/>
</dbReference>
<protein>
    <submittedName>
        <fullName evidence="5">22118_t:CDS:1</fullName>
    </submittedName>
</protein>
<evidence type="ECO:0000256" key="1">
    <source>
        <dbReference type="ARBA" id="ARBA00022741"/>
    </source>
</evidence>
<dbReference type="SUPFAM" id="SSF52540">
    <property type="entry name" value="P-loop containing nucleoside triphosphate hydrolases"/>
    <property type="match status" value="2"/>
</dbReference>
<evidence type="ECO:0000256" key="3">
    <source>
        <dbReference type="ARBA" id="ARBA00022840"/>
    </source>
</evidence>
<dbReference type="OrthoDB" id="2415887at2759"/>
<dbReference type="PANTHER" id="PTHR36498:SF1">
    <property type="entry name" value="TATA-BINDING PROTEIN-ASSOCIATED FACTOR 172"/>
    <property type="match status" value="1"/>
</dbReference>
<comment type="caution">
    <text evidence="5">The sequence shown here is derived from an EMBL/GenBank/DDBJ whole genome shotgun (WGS) entry which is preliminary data.</text>
</comment>
<dbReference type="InterPro" id="IPR014001">
    <property type="entry name" value="Helicase_ATP-bd"/>
</dbReference>
<dbReference type="Pfam" id="PF00176">
    <property type="entry name" value="SNF2-rel_dom"/>
    <property type="match status" value="1"/>
</dbReference>
<organism evidence="5 6">
    <name type="scientific">Cetraspora pellucida</name>
    <dbReference type="NCBI Taxonomy" id="1433469"/>
    <lineage>
        <taxon>Eukaryota</taxon>
        <taxon>Fungi</taxon>
        <taxon>Fungi incertae sedis</taxon>
        <taxon>Mucoromycota</taxon>
        <taxon>Glomeromycotina</taxon>
        <taxon>Glomeromycetes</taxon>
        <taxon>Diversisporales</taxon>
        <taxon>Gigasporaceae</taxon>
        <taxon>Cetraspora</taxon>
    </lineage>
</organism>
<dbReference type="PANTHER" id="PTHR36498">
    <property type="entry name" value="TATA-BINDING PROTEIN-ASSOCIATED FACTOR 172"/>
    <property type="match status" value="1"/>
</dbReference>
<dbReference type="Gene3D" id="3.40.50.300">
    <property type="entry name" value="P-loop containing nucleotide triphosphate hydrolases"/>
    <property type="match status" value="1"/>
</dbReference>
<dbReference type="Proteomes" id="UP000789759">
    <property type="component" value="Unassembled WGS sequence"/>
</dbReference>
<dbReference type="Gene3D" id="3.40.50.10810">
    <property type="entry name" value="Tandem AAA-ATPase domain"/>
    <property type="match status" value="1"/>
</dbReference>
<dbReference type="CDD" id="cd18793">
    <property type="entry name" value="SF2_C_SNF"/>
    <property type="match status" value="1"/>
</dbReference>
<evidence type="ECO:0000313" key="5">
    <source>
        <dbReference type="EMBL" id="CAG8817681.1"/>
    </source>
</evidence>
<evidence type="ECO:0000313" key="6">
    <source>
        <dbReference type="Proteomes" id="UP000789759"/>
    </source>
</evidence>
<feature type="non-terminal residue" evidence="5">
    <location>
        <position position="1"/>
    </location>
</feature>
<dbReference type="InterPro" id="IPR001650">
    <property type="entry name" value="Helicase_C-like"/>
</dbReference>
<dbReference type="PROSITE" id="PS51192">
    <property type="entry name" value="HELICASE_ATP_BIND_1"/>
    <property type="match status" value="1"/>
</dbReference>
<dbReference type="Pfam" id="PF00271">
    <property type="entry name" value="Helicase_C"/>
    <property type="match status" value="1"/>
</dbReference>
<dbReference type="InterPro" id="IPR044972">
    <property type="entry name" value="Mot1"/>
</dbReference>
<dbReference type="InterPro" id="IPR038718">
    <property type="entry name" value="SNF2-like_sf"/>
</dbReference>
<keyword evidence="1" id="KW-0547">Nucleotide-binding</keyword>
<keyword evidence="3" id="KW-0067">ATP-binding</keyword>